<evidence type="ECO:0000313" key="14">
    <source>
        <dbReference type="EMBL" id="MFD0683163.1"/>
    </source>
</evidence>
<feature type="domain" description="Anti-sigma K factor RskA C-terminal" evidence="12">
    <location>
        <begin position="100"/>
        <end position="235"/>
    </location>
</feature>
<evidence type="ECO:0000256" key="2">
    <source>
        <dbReference type="ARBA" id="ARBA00004236"/>
    </source>
</evidence>
<keyword evidence="6" id="KW-0805">Transcription regulation</keyword>
<reference evidence="15" key="1">
    <citation type="journal article" date="2019" name="Int. J. Syst. Evol. Microbiol.">
        <title>The Global Catalogue of Microorganisms (GCM) 10K type strain sequencing project: providing services to taxonomists for standard genome sequencing and annotation.</title>
        <authorList>
            <consortium name="The Broad Institute Genomics Platform"/>
            <consortium name="The Broad Institute Genome Sequencing Center for Infectious Disease"/>
            <person name="Wu L."/>
            <person name="Ma J."/>
        </authorList>
    </citation>
    <scope>NUCLEOTIDE SEQUENCE [LARGE SCALE GENOMIC DNA]</scope>
    <source>
        <strain evidence="15">JCM 9371</strain>
    </source>
</reference>
<gene>
    <name evidence="14" type="ORF">ACFQZM_01530</name>
</gene>
<keyword evidence="4 11" id="KW-0812">Transmembrane</keyword>
<comment type="subcellular location">
    <subcellularLocation>
        <location evidence="2">Cell membrane</location>
    </subcellularLocation>
    <subcellularLocation>
        <location evidence="1">Membrane</location>
        <topology evidence="1">Single-pass membrane protein</topology>
    </subcellularLocation>
</comment>
<dbReference type="InterPro" id="IPR027383">
    <property type="entry name" value="Znf_put"/>
</dbReference>
<name>A0ABW2X9N4_9ACTN</name>
<dbReference type="Pfam" id="PF13490">
    <property type="entry name" value="zf-HC2"/>
    <property type="match status" value="1"/>
</dbReference>
<dbReference type="InterPro" id="IPR041916">
    <property type="entry name" value="Anti_sigma_zinc_sf"/>
</dbReference>
<dbReference type="PANTHER" id="PTHR37461">
    <property type="entry name" value="ANTI-SIGMA-K FACTOR RSKA"/>
    <property type="match status" value="1"/>
</dbReference>
<keyword evidence="8" id="KW-0804">Transcription</keyword>
<feature type="domain" description="Putative zinc-finger" evidence="13">
    <location>
        <begin position="7"/>
        <end position="39"/>
    </location>
</feature>
<evidence type="ECO:0000259" key="12">
    <source>
        <dbReference type="Pfam" id="PF10099"/>
    </source>
</evidence>
<dbReference type="Gene3D" id="1.10.10.1320">
    <property type="entry name" value="Anti-sigma factor, zinc-finger domain"/>
    <property type="match status" value="1"/>
</dbReference>
<proteinExistence type="predicted"/>
<keyword evidence="7 11" id="KW-0472">Membrane</keyword>
<evidence type="ECO:0000256" key="7">
    <source>
        <dbReference type="ARBA" id="ARBA00023136"/>
    </source>
</evidence>
<feature type="transmembrane region" description="Helical" evidence="11">
    <location>
        <begin position="97"/>
        <end position="116"/>
    </location>
</feature>
<keyword evidence="5 11" id="KW-1133">Transmembrane helix</keyword>
<dbReference type="RefSeq" id="WP_378322125.1">
    <property type="nucleotide sequence ID" value="NZ_JBHTGP010000001.1"/>
</dbReference>
<keyword evidence="3" id="KW-1003">Cell membrane</keyword>
<evidence type="ECO:0000259" key="13">
    <source>
        <dbReference type="Pfam" id="PF13490"/>
    </source>
</evidence>
<dbReference type="PANTHER" id="PTHR37461:SF1">
    <property type="entry name" value="ANTI-SIGMA-K FACTOR RSKA"/>
    <property type="match status" value="1"/>
</dbReference>
<comment type="caution">
    <text evidence="14">The sequence shown here is derived from an EMBL/GenBank/DDBJ whole genome shotgun (WGS) entry which is preliminary data.</text>
</comment>
<evidence type="ECO:0000256" key="5">
    <source>
        <dbReference type="ARBA" id="ARBA00022989"/>
    </source>
</evidence>
<protein>
    <recommendedName>
        <fullName evidence="10">Regulator of SigK</fullName>
    </recommendedName>
    <alternativeName>
        <fullName evidence="9">Sigma-K anti-sigma factor RskA</fullName>
    </alternativeName>
</protein>
<evidence type="ECO:0000256" key="11">
    <source>
        <dbReference type="SAM" id="Phobius"/>
    </source>
</evidence>
<accession>A0ABW2X9N4</accession>
<evidence type="ECO:0000256" key="4">
    <source>
        <dbReference type="ARBA" id="ARBA00022692"/>
    </source>
</evidence>
<dbReference type="EMBL" id="JBHTGP010000001">
    <property type="protein sequence ID" value="MFD0683163.1"/>
    <property type="molecule type" value="Genomic_DNA"/>
</dbReference>
<evidence type="ECO:0000256" key="9">
    <source>
        <dbReference type="ARBA" id="ARBA00029829"/>
    </source>
</evidence>
<dbReference type="Proteomes" id="UP001597063">
    <property type="component" value="Unassembled WGS sequence"/>
</dbReference>
<organism evidence="14 15">
    <name type="scientific">Actinomadura fibrosa</name>
    <dbReference type="NCBI Taxonomy" id="111802"/>
    <lineage>
        <taxon>Bacteria</taxon>
        <taxon>Bacillati</taxon>
        <taxon>Actinomycetota</taxon>
        <taxon>Actinomycetes</taxon>
        <taxon>Streptosporangiales</taxon>
        <taxon>Thermomonosporaceae</taxon>
        <taxon>Actinomadura</taxon>
    </lineage>
</organism>
<evidence type="ECO:0000256" key="10">
    <source>
        <dbReference type="ARBA" id="ARBA00030803"/>
    </source>
</evidence>
<keyword evidence="15" id="KW-1185">Reference proteome</keyword>
<sequence length="243" mass="25360">MTHAPPDVHALAGAYALDGLPEAERGRFEDHLGECGDCAREVRGLREVAARLGSAAAVPAPAGLRDRVLADVARTRQTAPRPDVGPRVRTGRAAVRLLALAAAACLVAAVALGAAAQRADHRADRLQAAQDRVNAVLTAPDARTVTAPVKTGGQGTVVVSRRQDRAVVLLSSGLRRPPPSRAYELWLMGEDGARPAGMVRRTSKPMVLDGVGRSSRVGLTVEPAAGSPRPTTQPIMLAALPRT</sequence>
<dbReference type="InterPro" id="IPR018764">
    <property type="entry name" value="RskA_C"/>
</dbReference>
<dbReference type="InterPro" id="IPR051474">
    <property type="entry name" value="Anti-sigma-K/W_factor"/>
</dbReference>
<evidence type="ECO:0000256" key="3">
    <source>
        <dbReference type="ARBA" id="ARBA00022475"/>
    </source>
</evidence>
<evidence type="ECO:0000256" key="1">
    <source>
        <dbReference type="ARBA" id="ARBA00004167"/>
    </source>
</evidence>
<dbReference type="Pfam" id="PF10099">
    <property type="entry name" value="RskA_C"/>
    <property type="match status" value="1"/>
</dbReference>
<evidence type="ECO:0000256" key="8">
    <source>
        <dbReference type="ARBA" id="ARBA00023163"/>
    </source>
</evidence>
<evidence type="ECO:0000256" key="6">
    <source>
        <dbReference type="ARBA" id="ARBA00023015"/>
    </source>
</evidence>
<evidence type="ECO:0000313" key="15">
    <source>
        <dbReference type="Proteomes" id="UP001597063"/>
    </source>
</evidence>